<organism evidence="2 3">
    <name type="scientific">Actinomadura madurae</name>
    <dbReference type="NCBI Taxonomy" id="1993"/>
    <lineage>
        <taxon>Bacteria</taxon>
        <taxon>Bacillati</taxon>
        <taxon>Actinomycetota</taxon>
        <taxon>Actinomycetes</taxon>
        <taxon>Streptosporangiales</taxon>
        <taxon>Thermomonosporaceae</taxon>
        <taxon>Actinomadura</taxon>
    </lineage>
</organism>
<evidence type="ECO:0000256" key="1">
    <source>
        <dbReference type="SAM" id="Phobius"/>
    </source>
</evidence>
<feature type="transmembrane region" description="Helical" evidence="1">
    <location>
        <begin position="24"/>
        <end position="42"/>
    </location>
</feature>
<evidence type="ECO:0000313" key="3">
    <source>
        <dbReference type="Proteomes" id="UP000183413"/>
    </source>
</evidence>
<protein>
    <recommendedName>
        <fullName evidence="4">DUF4190 domain-containing protein</fullName>
    </recommendedName>
</protein>
<dbReference type="STRING" id="1993.SAMN04489713_105331"/>
<evidence type="ECO:0000313" key="2">
    <source>
        <dbReference type="EMBL" id="SFO37855.1"/>
    </source>
</evidence>
<keyword evidence="1" id="KW-0472">Membrane</keyword>
<evidence type="ECO:0008006" key="4">
    <source>
        <dbReference type="Google" id="ProtNLM"/>
    </source>
</evidence>
<proteinExistence type="predicted"/>
<keyword evidence="3" id="KW-1185">Reference proteome</keyword>
<dbReference type="EMBL" id="FOVH01000005">
    <property type="protein sequence ID" value="SFO37855.1"/>
    <property type="molecule type" value="Genomic_DNA"/>
</dbReference>
<dbReference type="RefSeq" id="WP_021591426.1">
    <property type="nucleotide sequence ID" value="NZ_FOVH01000005.1"/>
</dbReference>
<feature type="transmembrane region" description="Helical" evidence="1">
    <location>
        <begin position="92"/>
        <end position="111"/>
    </location>
</feature>
<accession>A0A1I5GPB8</accession>
<feature type="transmembrane region" description="Helical" evidence="1">
    <location>
        <begin position="48"/>
        <end position="72"/>
    </location>
</feature>
<name>A0A1I5GPB8_9ACTN</name>
<keyword evidence="1" id="KW-1133">Transmembrane helix</keyword>
<sequence>MSSGQQTVGSIGEARASRKARGTASLVLGALAVAMIACPWSPSFASPWIRFLPVYLFVPTVISALVSGGVALQRMRGDEDADRRRARAGITLGLVAIALALATVAWAIWTLSQVETY</sequence>
<gene>
    <name evidence="2" type="ORF">SAMN04489713_105331</name>
</gene>
<keyword evidence="1" id="KW-0812">Transmembrane</keyword>
<reference evidence="2 3" key="1">
    <citation type="submission" date="2016-10" db="EMBL/GenBank/DDBJ databases">
        <authorList>
            <person name="de Groot N.N."/>
        </authorList>
    </citation>
    <scope>NUCLEOTIDE SEQUENCE [LARGE SCALE GENOMIC DNA]</scope>
    <source>
        <strain evidence="2 3">DSM 43067</strain>
    </source>
</reference>
<dbReference type="AlphaFoldDB" id="A0A1I5GPB8"/>
<dbReference type="Proteomes" id="UP000183413">
    <property type="component" value="Unassembled WGS sequence"/>
</dbReference>
<dbReference type="InParanoid" id="A0A1I5GPB8"/>